<feature type="compositionally biased region" description="Basic and acidic residues" evidence="2">
    <location>
        <begin position="407"/>
        <end position="421"/>
    </location>
</feature>
<keyword evidence="1" id="KW-0479">Metal-binding</keyword>
<feature type="region of interest" description="Disordered" evidence="2">
    <location>
        <begin position="85"/>
        <end position="144"/>
    </location>
</feature>
<feature type="region of interest" description="Disordered" evidence="2">
    <location>
        <begin position="211"/>
        <end position="285"/>
    </location>
</feature>
<dbReference type="AlphaFoldDB" id="A0A4Z0YV97"/>
<name>A0A4Z0YV97_9PEZI</name>
<feature type="compositionally biased region" description="Low complexity" evidence="2">
    <location>
        <begin position="422"/>
        <end position="438"/>
    </location>
</feature>
<organism evidence="4 5">
    <name type="scientific">Xylaria hypoxylon</name>
    <dbReference type="NCBI Taxonomy" id="37992"/>
    <lineage>
        <taxon>Eukaryota</taxon>
        <taxon>Fungi</taxon>
        <taxon>Dikarya</taxon>
        <taxon>Ascomycota</taxon>
        <taxon>Pezizomycotina</taxon>
        <taxon>Sordariomycetes</taxon>
        <taxon>Xylariomycetidae</taxon>
        <taxon>Xylariales</taxon>
        <taxon>Xylariaceae</taxon>
        <taxon>Xylaria</taxon>
    </lineage>
</organism>
<feature type="domain" description="C2H2-type" evidence="3">
    <location>
        <begin position="638"/>
        <end position="674"/>
    </location>
</feature>
<feature type="compositionally biased region" description="Basic and acidic residues" evidence="2">
    <location>
        <begin position="262"/>
        <end position="276"/>
    </location>
</feature>
<dbReference type="STRING" id="37992.A0A4Z0YV97"/>
<feature type="region of interest" description="Disordered" evidence="2">
    <location>
        <begin position="626"/>
        <end position="651"/>
    </location>
</feature>
<gene>
    <name evidence="4" type="ORF">E0Z10_g5678</name>
</gene>
<keyword evidence="5" id="KW-1185">Reference proteome</keyword>
<protein>
    <recommendedName>
        <fullName evidence="3">C2H2-type domain-containing protein</fullName>
    </recommendedName>
</protein>
<evidence type="ECO:0000256" key="2">
    <source>
        <dbReference type="SAM" id="MobiDB-lite"/>
    </source>
</evidence>
<feature type="compositionally biased region" description="Polar residues" evidence="2">
    <location>
        <begin position="109"/>
        <end position="144"/>
    </location>
</feature>
<dbReference type="Proteomes" id="UP000297716">
    <property type="component" value="Unassembled WGS sequence"/>
</dbReference>
<feature type="region of interest" description="Disordered" evidence="2">
    <location>
        <begin position="405"/>
        <end position="443"/>
    </location>
</feature>
<feature type="compositionally biased region" description="Low complexity" evidence="2">
    <location>
        <begin position="626"/>
        <end position="635"/>
    </location>
</feature>
<evidence type="ECO:0000313" key="5">
    <source>
        <dbReference type="Proteomes" id="UP000297716"/>
    </source>
</evidence>
<feature type="compositionally biased region" description="Low complexity" evidence="2">
    <location>
        <begin position="530"/>
        <end position="558"/>
    </location>
</feature>
<feature type="region of interest" description="Disordered" evidence="2">
    <location>
        <begin position="528"/>
        <end position="577"/>
    </location>
</feature>
<dbReference type="InterPro" id="IPR013087">
    <property type="entry name" value="Znf_C2H2_type"/>
</dbReference>
<keyword evidence="1" id="KW-0863">Zinc-finger</keyword>
<accession>A0A4Z0YV97</accession>
<evidence type="ECO:0000313" key="4">
    <source>
        <dbReference type="EMBL" id="TGJ83085.1"/>
    </source>
</evidence>
<evidence type="ECO:0000256" key="1">
    <source>
        <dbReference type="PROSITE-ProRule" id="PRU00042"/>
    </source>
</evidence>
<feature type="region of interest" description="Disordered" evidence="2">
    <location>
        <begin position="1"/>
        <end position="34"/>
    </location>
</feature>
<dbReference type="PROSITE" id="PS00028">
    <property type="entry name" value="ZINC_FINGER_C2H2_1"/>
    <property type="match status" value="1"/>
</dbReference>
<reference evidence="4 5" key="1">
    <citation type="submission" date="2019-03" db="EMBL/GenBank/DDBJ databases">
        <title>Draft genome sequence of Xylaria hypoxylon DSM 108379, a ubiquitous saprotrophic-parasitic fungi on hardwood.</title>
        <authorList>
            <person name="Buettner E."/>
            <person name="Leonhardt S."/>
            <person name="Gebauer A.M."/>
            <person name="Liers C."/>
            <person name="Hofrichter M."/>
            <person name="Kellner H."/>
        </authorList>
    </citation>
    <scope>NUCLEOTIDE SEQUENCE [LARGE SCALE GENOMIC DNA]</scope>
    <source>
        <strain evidence="4 5">DSM 108379</strain>
    </source>
</reference>
<dbReference type="EMBL" id="SKBN01000105">
    <property type="protein sequence ID" value="TGJ83085.1"/>
    <property type="molecule type" value="Genomic_DNA"/>
</dbReference>
<dbReference type="PROSITE" id="PS50157">
    <property type="entry name" value="ZINC_FINGER_C2H2_2"/>
    <property type="match status" value="1"/>
</dbReference>
<sequence length="751" mass="82047">MMLAHNNYPFYHGQQQQQQNQQHRHQRQRHQHQLNNQQLQLQYNQQQQQFHQQGHFATSNPAAFSTTLDNIPTAAAAFAATQRYHQRRPATSSSQSVNSMSSNSWMLHGQQTPRQPQQFGHQRDSSLSSVGSNPPASPYNANTANPHIAVTDASGDGLHDITCAGDNNYTFAMTKPMTIPDSFYANPVASFHSGHGGGGMNGHNAMGDMATADGLPGLTGAQQQRQGGLVPSDMSVSGLPTRSRPVSVASSIGGDSPATPSFHEHEDEHRRPKNGEGPDSPALFPLDSDLEYLDDCLHFRFDDIAYANSANTPKLNRTMTDVYGDELYSPNFTITSASPAPQPHMVMSPPSDLFTQRIQAANSQHFLAAQSPVSNDSGAQSPFCQGSPYASAINELPKMGLESAQQLRERRKAEDDAKEFQRQMARHSQQGQQQRQQQHSAPATISPKDAVLEFNETDADSNFPLFPPHETNTYMLGQNNASADISRAASQQSASPFQSISTTPVQSAFSFSVPSNVQLPQQYPFIPRHQSQQQQQQRQQQLTPSASSFSRMSSAEASNIDGGSSSGGPVQRPDRTAADSGTYTCTYHGCTLRFDTPALLQKHKREGHRQASTLNHLRSPGIIGQAASSVASSQAGPHRCDRINPSTGKPCSTVFSRPYDLTRHEDTIHNAKKQKVRCGLCTEEKLFSRADALTRHYRVCHPDVMSLASTSTRLRCAAPRHATPCRAIGLSGYTSMVVEDSKAYDASTLGL</sequence>
<dbReference type="Gene3D" id="3.30.160.60">
    <property type="entry name" value="Classic Zinc Finger"/>
    <property type="match status" value="1"/>
</dbReference>
<keyword evidence="1" id="KW-0862">Zinc</keyword>
<evidence type="ECO:0000259" key="3">
    <source>
        <dbReference type="PROSITE" id="PS50157"/>
    </source>
</evidence>
<comment type="caution">
    <text evidence="4">The sequence shown here is derived from an EMBL/GenBank/DDBJ whole genome shotgun (WGS) entry which is preliminary data.</text>
</comment>
<dbReference type="SMART" id="SM00355">
    <property type="entry name" value="ZnF_C2H2"/>
    <property type="match status" value="3"/>
</dbReference>
<feature type="compositionally biased region" description="Basic residues" evidence="2">
    <location>
        <begin position="22"/>
        <end position="32"/>
    </location>
</feature>
<feature type="compositionally biased region" description="Low complexity" evidence="2">
    <location>
        <begin position="92"/>
        <end position="104"/>
    </location>
</feature>
<dbReference type="OrthoDB" id="7295497at2759"/>
<dbReference type="GO" id="GO:0008270">
    <property type="term" value="F:zinc ion binding"/>
    <property type="evidence" value="ECO:0007669"/>
    <property type="project" value="UniProtKB-KW"/>
</dbReference>
<proteinExistence type="predicted"/>